<gene>
    <name evidence="2" type="ORF">H8695_09035</name>
</gene>
<feature type="transmembrane region" description="Helical" evidence="1">
    <location>
        <begin position="7"/>
        <end position="26"/>
    </location>
</feature>
<feature type="transmembrane region" description="Helical" evidence="1">
    <location>
        <begin position="114"/>
        <end position="133"/>
    </location>
</feature>
<dbReference type="PROSITE" id="PS51257">
    <property type="entry name" value="PROKAR_LIPOPROTEIN"/>
    <property type="match status" value="1"/>
</dbReference>
<protein>
    <recommendedName>
        <fullName evidence="4">DUF2178 domain-containing protein</fullName>
    </recommendedName>
</protein>
<dbReference type="AlphaFoldDB" id="A0A926DD92"/>
<comment type="caution">
    <text evidence="2">The sequence shown here is derived from an EMBL/GenBank/DDBJ whole genome shotgun (WGS) entry which is preliminary data.</text>
</comment>
<keyword evidence="1" id="KW-0812">Transmembrane</keyword>
<evidence type="ECO:0000313" key="3">
    <source>
        <dbReference type="Proteomes" id="UP000620366"/>
    </source>
</evidence>
<name>A0A926DD92_9FIRM</name>
<dbReference type="Proteomes" id="UP000620366">
    <property type="component" value="Unassembled WGS sequence"/>
</dbReference>
<dbReference type="InterPro" id="IPR019235">
    <property type="entry name" value="DUF2178_TM"/>
</dbReference>
<evidence type="ECO:0000313" key="2">
    <source>
        <dbReference type="EMBL" id="MBC8536830.1"/>
    </source>
</evidence>
<proteinExistence type="predicted"/>
<dbReference type="EMBL" id="JACRSP010000003">
    <property type="protein sequence ID" value="MBC8536830.1"/>
    <property type="molecule type" value="Genomic_DNA"/>
</dbReference>
<keyword evidence="1" id="KW-1133">Transmembrane helix</keyword>
<feature type="transmembrane region" description="Helical" evidence="1">
    <location>
        <begin position="38"/>
        <end position="59"/>
    </location>
</feature>
<dbReference type="RefSeq" id="WP_249300763.1">
    <property type="nucleotide sequence ID" value="NZ_JACRSP010000003.1"/>
</dbReference>
<feature type="transmembrane region" description="Helical" evidence="1">
    <location>
        <begin position="90"/>
        <end position="108"/>
    </location>
</feature>
<organism evidence="2 3">
    <name type="scientific">Feifania hominis</name>
    <dbReference type="NCBI Taxonomy" id="2763660"/>
    <lineage>
        <taxon>Bacteria</taxon>
        <taxon>Bacillati</taxon>
        <taxon>Bacillota</taxon>
        <taxon>Clostridia</taxon>
        <taxon>Eubacteriales</taxon>
        <taxon>Feifaniaceae</taxon>
        <taxon>Feifania</taxon>
    </lineage>
</organism>
<keyword evidence="3" id="KW-1185">Reference proteome</keyword>
<evidence type="ECO:0000256" key="1">
    <source>
        <dbReference type="SAM" id="Phobius"/>
    </source>
</evidence>
<keyword evidence="1" id="KW-0472">Membrane</keyword>
<accession>A0A926DD92</accession>
<dbReference type="Pfam" id="PF09946">
    <property type="entry name" value="DUF2178"/>
    <property type="match status" value="1"/>
</dbReference>
<reference evidence="2" key="1">
    <citation type="submission" date="2020-08" db="EMBL/GenBank/DDBJ databases">
        <title>Genome public.</title>
        <authorList>
            <person name="Liu C."/>
            <person name="Sun Q."/>
        </authorList>
    </citation>
    <scope>NUCLEOTIDE SEQUENCE</scope>
    <source>
        <strain evidence="2">BX7</strain>
    </source>
</reference>
<evidence type="ECO:0008006" key="4">
    <source>
        <dbReference type="Google" id="ProtNLM"/>
    </source>
</evidence>
<sequence>MKKWKIPLLGLGMILACGVCMLGVFVVTGEAQKTLSGLLIGVGAGVFGACFANLVTALVQAKNPQYAKRVEIEKTDERNQRINTLAKAKAYDAMVTLFGLLMISFVLMGESMRAVLFMVGAYLLVTAIHIFYVSRFSKML</sequence>